<sequence length="174" mass="20627">MFAESEKKLIKLDVMKKIMKLKKVKKMAKLYLSKRIEDTLELMETFLECKGDHLERIKLEKLARIGAQMWSLKPDKTRCGMKIAYRVLANVLGHLKFSKFKMVNKDFMEKIEMNAVEIFDLLNGVIKFGMQCWSALDIFSKLEMFRFNLLIVYRKFNKVKEKSPEMVVMMVRVK</sequence>
<protein>
    <submittedName>
        <fullName evidence="2">NR LBD domain-containing protein</fullName>
    </submittedName>
</protein>
<reference evidence="2" key="1">
    <citation type="submission" date="2016-11" db="UniProtKB">
        <authorList>
            <consortium name="WormBaseParasite"/>
        </authorList>
    </citation>
    <scope>IDENTIFICATION</scope>
</reference>
<evidence type="ECO:0000313" key="1">
    <source>
        <dbReference type="Proteomes" id="UP000095284"/>
    </source>
</evidence>
<accession>A0A1I7RVZ0</accession>
<organism evidence="1 2">
    <name type="scientific">Bursaphelenchus xylophilus</name>
    <name type="common">Pinewood nematode worm</name>
    <name type="synonym">Aphelenchoides xylophilus</name>
    <dbReference type="NCBI Taxonomy" id="6326"/>
    <lineage>
        <taxon>Eukaryota</taxon>
        <taxon>Metazoa</taxon>
        <taxon>Ecdysozoa</taxon>
        <taxon>Nematoda</taxon>
        <taxon>Chromadorea</taxon>
        <taxon>Rhabditida</taxon>
        <taxon>Tylenchina</taxon>
        <taxon>Tylenchomorpha</taxon>
        <taxon>Aphelenchoidea</taxon>
        <taxon>Aphelenchoididae</taxon>
        <taxon>Bursaphelenchus</taxon>
    </lineage>
</organism>
<dbReference type="WBParaSite" id="BXY_0490300.1">
    <property type="protein sequence ID" value="BXY_0490300.1"/>
    <property type="gene ID" value="BXY_0490300"/>
</dbReference>
<proteinExistence type="predicted"/>
<dbReference type="AlphaFoldDB" id="A0A1I7RVZ0"/>
<name>A0A1I7RVZ0_BURXY</name>
<evidence type="ECO:0000313" key="2">
    <source>
        <dbReference type="WBParaSite" id="BXY_0490300.1"/>
    </source>
</evidence>
<dbReference type="Proteomes" id="UP000095284">
    <property type="component" value="Unplaced"/>
</dbReference>